<dbReference type="EMBL" id="BOOA01000062">
    <property type="protein sequence ID" value="GIH27749.1"/>
    <property type="molecule type" value="Genomic_DNA"/>
</dbReference>
<protein>
    <submittedName>
        <fullName evidence="1">Uncharacterized protein</fullName>
    </submittedName>
</protein>
<accession>A0A919QEJ8</accession>
<evidence type="ECO:0000313" key="1">
    <source>
        <dbReference type="EMBL" id="GIH27749.1"/>
    </source>
</evidence>
<dbReference type="RefSeq" id="WP_204044397.1">
    <property type="nucleotide sequence ID" value="NZ_BOOA01000062.1"/>
</dbReference>
<evidence type="ECO:0000313" key="2">
    <source>
        <dbReference type="Proteomes" id="UP000640052"/>
    </source>
</evidence>
<sequence length="336" mass="36861">MTELPEVVSAATRILTELSESRVTPADAERELAAVAAKGGLRVRLLADEEAYDGSVHRNLIVRGPGRPTVSLSVASGPGLPWALRGVVAPHEYDLVEVNGQIVAVDEAMACLDGLFDDVRLMRGLIDASLVAQALDEYDLEVSPHDLQEAMDAYRRARRLYSAEATDAWMRDNGFTPALLAKHVEQLAGVALLRRHVVGGEVDAWFAEHHAELDVIVAAWATDGERLRADPLAAVAESWRAGDAAGLREWRVDELPVGFCRLAGAAVGEVVPVGFDGVSADAVVVDRRPAERDARTLALVERRLFDRWLADRRAAARVTWFWGDRRRTDRVFDAYQ</sequence>
<dbReference type="NCBIfam" id="TIGR04500">
    <property type="entry name" value="PpiC_rel_mature"/>
    <property type="match status" value="1"/>
</dbReference>
<keyword evidence="2" id="KW-1185">Reference proteome</keyword>
<dbReference type="AlphaFoldDB" id="A0A919QEJ8"/>
<name>A0A919QEJ8_9ACTN</name>
<dbReference type="InterPro" id="IPR027304">
    <property type="entry name" value="Trigger_fact/SurA_dom_sf"/>
</dbReference>
<proteinExistence type="predicted"/>
<dbReference type="InterPro" id="IPR030985">
    <property type="entry name" value="PpiC-rel_mature"/>
</dbReference>
<gene>
    <name evidence="1" type="ORF">Aph01nite_60590</name>
</gene>
<reference evidence="1" key="1">
    <citation type="submission" date="2021-01" db="EMBL/GenBank/DDBJ databases">
        <title>Whole genome shotgun sequence of Acrocarpospora phusangensis NBRC 108782.</title>
        <authorList>
            <person name="Komaki H."/>
            <person name="Tamura T."/>
        </authorList>
    </citation>
    <scope>NUCLEOTIDE SEQUENCE</scope>
    <source>
        <strain evidence="1">NBRC 108782</strain>
    </source>
</reference>
<dbReference type="Proteomes" id="UP000640052">
    <property type="component" value="Unassembled WGS sequence"/>
</dbReference>
<comment type="caution">
    <text evidence="1">The sequence shown here is derived from an EMBL/GenBank/DDBJ whole genome shotgun (WGS) entry which is preliminary data.</text>
</comment>
<dbReference type="SUPFAM" id="SSF109998">
    <property type="entry name" value="Triger factor/SurA peptide-binding domain-like"/>
    <property type="match status" value="1"/>
</dbReference>
<organism evidence="1 2">
    <name type="scientific">Acrocarpospora phusangensis</name>
    <dbReference type="NCBI Taxonomy" id="1070424"/>
    <lineage>
        <taxon>Bacteria</taxon>
        <taxon>Bacillati</taxon>
        <taxon>Actinomycetota</taxon>
        <taxon>Actinomycetes</taxon>
        <taxon>Streptosporangiales</taxon>
        <taxon>Streptosporangiaceae</taxon>
        <taxon>Acrocarpospora</taxon>
    </lineage>
</organism>